<evidence type="ECO:0000313" key="1">
    <source>
        <dbReference type="EMBL" id="KAG0147459.1"/>
    </source>
</evidence>
<accession>A0A9P6TD56</accession>
<proteinExistence type="predicted"/>
<comment type="caution">
    <text evidence="1">The sequence shown here is derived from an EMBL/GenBank/DDBJ whole genome shotgun (WGS) entry which is preliminary data.</text>
</comment>
<name>A0A9P6TD56_9BASI</name>
<keyword evidence="2" id="KW-1185">Reference proteome</keyword>
<sequence>SSLHPPLSFDFLPQPLQLIGPDSPSPLPSHPITLMSPFINQPTSTTLVHLTSQLNVIHSTDWFSLTRSPATAHQLSFTSLVCHFISICQKKVS</sequence>
<dbReference type="AlphaFoldDB" id="A0A9P6TD56"/>
<organism evidence="1 2">
    <name type="scientific">Cronartium quercuum f. sp. fusiforme G11</name>
    <dbReference type="NCBI Taxonomy" id="708437"/>
    <lineage>
        <taxon>Eukaryota</taxon>
        <taxon>Fungi</taxon>
        <taxon>Dikarya</taxon>
        <taxon>Basidiomycota</taxon>
        <taxon>Pucciniomycotina</taxon>
        <taxon>Pucciniomycetes</taxon>
        <taxon>Pucciniales</taxon>
        <taxon>Coleosporiaceae</taxon>
        <taxon>Cronartium</taxon>
    </lineage>
</organism>
<feature type="non-terminal residue" evidence="1">
    <location>
        <position position="1"/>
    </location>
</feature>
<reference evidence="1" key="1">
    <citation type="submission" date="2013-11" db="EMBL/GenBank/DDBJ databases">
        <title>Genome sequence of the fusiform rust pathogen reveals effectors for host alternation and coevolution with pine.</title>
        <authorList>
            <consortium name="DOE Joint Genome Institute"/>
            <person name="Smith K."/>
            <person name="Pendleton A."/>
            <person name="Kubisiak T."/>
            <person name="Anderson C."/>
            <person name="Salamov A."/>
            <person name="Aerts A."/>
            <person name="Riley R."/>
            <person name="Clum A."/>
            <person name="Lindquist E."/>
            <person name="Ence D."/>
            <person name="Campbell M."/>
            <person name="Kronenberg Z."/>
            <person name="Feau N."/>
            <person name="Dhillon B."/>
            <person name="Hamelin R."/>
            <person name="Burleigh J."/>
            <person name="Smith J."/>
            <person name="Yandell M."/>
            <person name="Nelson C."/>
            <person name="Grigoriev I."/>
            <person name="Davis J."/>
        </authorList>
    </citation>
    <scope>NUCLEOTIDE SEQUENCE</scope>
    <source>
        <strain evidence="1">G11</strain>
    </source>
</reference>
<protein>
    <submittedName>
        <fullName evidence="1">Uncharacterized protein</fullName>
    </submittedName>
</protein>
<dbReference type="EMBL" id="MU167247">
    <property type="protein sequence ID" value="KAG0147459.1"/>
    <property type="molecule type" value="Genomic_DNA"/>
</dbReference>
<gene>
    <name evidence="1" type="ORF">CROQUDRAFT_656026</name>
</gene>
<dbReference type="Proteomes" id="UP000886653">
    <property type="component" value="Unassembled WGS sequence"/>
</dbReference>
<evidence type="ECO:0000313" key="2">
    <source>
        <dbReference type="Proteomes" id="UP000886653"/>
    </source>
</evidence>